<dbReference type="SUPFAM" id="SSF47413">
    <property type="entry name" value="lambda repressor-like DNA-binding domains"/>
    <property type="match status" value="1"/>
</dbReference>
<gene>
    <name evidence="2" type="primary">higA_2</name>
    <name evidence="2" type="ORF">NCTC10005_06286</name>
</gene>
<reference evidence="2 3" key="1">
    <citation type="submission" date="2018-06" db="EMBL/GenBank/DDBJ databases">
        <authorList>
            <consortium name="Pathogen Informatics"/>
            <person name="Doyle S."/>
        </authorList>
    </citation>
    <scope>NUCLEOTIDE SEQUENCE [LARGE SCALE GENOMIC DNA]</scope>
    <source>
        <strain evidence="2 3">NCTC10005</strain>
    </source>
</reference>
<dbReference type="GO" id="GO:0006355">
    <property type="term" value="P:regulation of DNA-templated transcription"/>
    <property type="evidence" value="ECO:0007669"/>
    <property type="project" value="InterPro"/>
</dbReference>
<sequence>MNYAAAIKAANDLTNELPFLGSSPSRQDYEDALALVEYLIEHDPDSPLVEMLTAKIDKYENESPEFAEFNARVASIPSGVALLRTLMDQYHLTQSDFENEIGKKSLVSRILNGQRTLTLDHMRALAKRFGVPVVHLWGIDEDDFLILRKK</sequence>
<dbReference type="Gene3D" id="1.10.260.40">
    <property type="entry name" value="lambda repressor-like DNA-binding domains"/>
    <property type="match status" value="1"/>
</dbReference>
<organism evidence="2 3">
    <name type="scientific">Enterobacter cloacae</name>
    <dbReference type="NCBI Taxonomy" id="550"/>
    <lineage>
        <taxon>Bacteria</taxon>
        <taxon>Pseudomonadati</taxon>
        <taxon>Pseudomonadota</taxon>
        <taxon>Gammaproteobacteria</taxon>
        <taxon>Enterobacterales</taxon>
        <taxon>Enterobacteriaceae</taxon>
        <taxon>Enterobacter</taxon>
        <taxon>Enterobacter cloacae complex</taxon>
    </lineage>
</organism>
<dbReference type="CDD" id="cd00093">
    <property type="entry name" value="HTH_XRE"/>
    <property type="match status" value="1"/>
</dbReference>
<dbReference type="AlphaFoldDB" id="A0A377M6E2"/>
<dbReference type="PANTHER" id="PTHR40455:SF1">
    <property type="entry name" value="ANTITOXIN HIGA"/>
    <property type="match status" value="1"/>
</dbReference>
<evidence type="ECO:0000313" key="3">
    <source>
        <dbReference type="Proteomes" id="UP000255106"/>
    </source>
</evidence>
<dbReference type="GO" id="GO:0001046">
    <property type="term" value="F:core promoter sequence-specific DNA binding"/>
    <property type="evidence" value="ECO:0007669"/>
    <property type="project" value="TreeGrafter"/>
</dbReference>
<evidence type="ECO:0000313" key="2">
    <source>
        <dbReference type="EMBL" id="STQ13463.1"/>
    </source>
</evidence>
<feature type="domain" description="HTH cro/C1-type" evidence="1">
    <location>
        <begin position="83"/>
        <end position="136"/>
    </location>
</feature>
<evidence type="ECO:0000259" key="1">
    <source>
        <dbReference type="PROSITE" id="PS50943"/>
    </source>
</evidence>
<dbReference type="InterPro" id="IPR039060">
    <property type="entry name" value="Antitox_HigA"/>
</dbReference>
<dbReference type="Pfam" id="PF01381">
    <property type="entry name" value="HTH_3"/>
    <property type="match status" value="1"/>
</dbReference>
<dbReference type="PANTHER" id="PTHR40455">
    <property type="entry name" value="ANTITOXIN HIGA"/>
    <property type="match status" value="1"/>
</dbReference>
<dbReference type="SMART" id="SM00530">
    <property type="entry name" value="HTH_XRE"/>
    <property type="match status" value="1"/>
</dbReference>
<proteinExistence type="predicted"/>
<name>A0A377M6E2_ENTCL</name>
<protein>
    <submittedName>
        <fullName evidence="2">Putative DNA-binding protein</fullName>
    </submittedName>
</protein>
<keyword evidence="2" id="KW-0238">DNA-binding</keyword>
<dbReference type="EMBL" id="UGJB01000004">
    <property type="protein sequence ID" value="STQ13463.1"/>
    <property type="molecule type" value="Genomic_DNA"/>
</dbReference>
<accession>A0A377M6E2</accession>
<dbReference type="InterPro" id="IPR010982">
    <property type="entry name" value="Lambda_DNA-bd_dom_sf"/>
</dbReference>
<dbReference type="Proteomes" id="UP000255106">
    <property type="component" value="Unassembled WGS sequence"/>
</dbReference>
<dbReference type="InterPro" id="IPR001387">
    <property type="entry name" value="Cro/C1-type_HTH"/>
</dbReference>
<dbReference type="PROSITE" id="PS50943">
    <property type="entry name" value="HTH_CROC1"/>
    <property type="match status" value="1"/>
</dbReference>